<dbReference type="InterPro" id="IPR050515">
    <property type="entry name" value="Beta-lactam/transpept"/>
</dbReference>
<feature type="signal peptide" evidence="7">
    <location>
        <begin position="1"/>
        <end position="19"/>
    </location>
</feature>
<dbReference type="RefSeq" id="WP_144087261.1">
    <property type="nucleotide sequence ID" value="NZ_VMHE01000001.1"/>
</dbReference>
<name>A0A556PSY7_9BACI</name>
<feature type="domain" description="NTF2-like N-terminal transpeptidase" evidence="10">
    <location>
        <begin position="27"/>
        <end position="160"/>
    </location>
</feature>
<feature type="domain" description="Penicillin-binding protein dimerisation" evidence="9">
    <location>
        <begin position="168"/>
        <end position="328"/>
    </location>
</feature>
<dbReference type="GO" id="GO:0008658">
    <property type="term" value="F:penicillin binding"/>
    <property type="evidence" value="ECO:0007669"/>
    <property type="project" value="InterPro"/>
</dbReference>
<evidence type="ECO:0000256" key="6">
    <source>
        <dbReference type="ARBA" id="ARBA00034000"/>
    </source>
</evidence>
<organism evidence="11 12">
    <name type="scientific">Allobacillus salarius</name>
    <dbReference type="NCBI Taxonomy" id="1955272"/>
    <lineage>
        <taxon>Bacteria</taxon>
        <taxon>Bacillati</taxon>
        <taxon>Bacillota</taxon>
        <taxon>Bacilli</taxon>
        <taxon>Bacillales</taxon>
        <taxon>Bacillaceae</taxon>
        <taxon>Allobacillus</taxon>
    </lineage>
</organism>
<dbReference type="GO" id="GO:0071555">
    <property type="term" value="P:cell wall organization"/>
    <property type="evidence" value="ECO:0007669"/>
    <property type="project" value="TreeGrafter"/>
</dbReference>
<evidence type="ECO:0000259" key="8">
    <source>
        <dbReference type="Pfam" id="PF00905"/>
    </source>
</evidence>
<dbReference type="GO" id="GO:0071972">
    <property type="term" value="F:peptidoglycan L,D-transpeptidase activity"/>
    <property type="evidence" value="ECO:0007669"/>
    <property type="project" value="TreeGrafter"/>
</dbReference>
<comment type="subcellular location">
    <subcellularLocation>
        <location evidence="1">Membrane</location>
    </subcellularLocation>
</comment>
<evidence type="ECO:0000259" key="10">
    <source>
        <dbReference type="Pfam" id="PF05223"/>
    </source>
</evidence>
<dbReference type="InterPro" id="IPR007887">
    <property type="entry name" value="MecA_N"/>
</dbReference>
<evidence type="ECO:0000256" key="1">
    <source>
        <dbReference type="ARBA" id="ARBA00004370"/>
    </source>
</evidence>
<dbReference type="EMBL" id="VMHE01000001">
    <property type="protein sequence ID" value="TSJ67502.1"/>
    <property type="molecule type" value="Genomic_DNA"/>
</dbReference>
<keyword evidence="7" id="KW-0732">Signal</keyword>
<dbReference type="Gene3D" id="3.30.1390.30">
    <property type="entry name" value="Penicillin-binding protein 2a, domain 3"/>
    <property type="match status" value="1"/>
</dbReference>
<feature type="chain" id="PRO_5038512397" description="serine-type D-Ala-D-Ala carboxypeptidase" evidence="7">
    <location>
        <begin position="20"/>
        <end position="680"/>
    </location>
</feature>
<dbReference type="Proteomes" id="UP000316425">
    <property type="component" value="Unassembled WGS sequence"/>
</dbReference>
<dbReference type="Gene3D" id="3.90.1310.10">
    <property type="entry name" value="Penicillin-binding protein 2a (Domain 2)"/>
    <property type="match status" value="1"/>
</dbReference>
<comment type="catalytic activity">
    <reaction evidence="6">
        <text>Preferential cleavage: (Ac)2-L-Lys-D-Ala-|-D-Ala. Also transpeptidation of peptidyl-alanyl moieties that are N-acyl substituents of D-alanine.</text>
        <dbReference type="EC" id="3.4.16.4"/>
    </reaction>
</comment>
<dbReference type="SUPFAM" id="SSF56519">
    <property type="entry name" value="Penicillin binding protein dimerisation domain"/>
    <property type="match status" value="1"/>
</dbReference>
<dbReference type="Pfam" id="PF03717">
    <property type="entry name" value="PBP_dimer"/>
    <property type="match status" value="1"/>
</dbReference>
<keyword evidence="5" id="KW-0472">Membrane</keyword>
<dbReference type="GO" id="GO:0009002">
    <property type="term" value="F:serine-type D-Ala-D-Ala carboxypeptidase activity"/>
    <property type="evidence" value="ECO:0007669"/>
    <property type="project" value="UniProtKB-EC"/>
</dbReference>
<dbReference type="PANTHER" id="PTHR30627:SF25">
    <property type="entry name" value="PENICILLIN-BINDING PROTEIN 3"/>
    <property type="match status" value="1"/>
</dbReference>
<dbReference type="PANTHER" id="PTHR30627">
    <property type="entry name" value="PEPTIDOGLYCAN D,D-TRANSPEPTIDASE"/>
    <property type="match status" value="1"/>
</dbReference>
<sequence>MKRTIVLFLTIILFLTACTGEETQYPNPNETADAYIEKWMEHDFEELYKSYVSEDTKTTFSHEDFVERYNHLYEALSVDQVTIERTEPVEELKNEDLETMTEYDVPIQISFNTLAGQIQYENTLQLTRPLNEDKEDEKSEEDRWFVEWDPSFIMPGMQAEDEVRYQTTPASRGEILDRNGNLIAANGEVYEVGVTPMDFNENSLSELANILNVSSSSIKEKYTQSWVDENHFVPVKKFMLDDEEIVENAVAISGVSSRVVVDRVYPYKDVLGHLTGYIGQVTAEDLEELEGKGYSSSDIVGKRGLEQLYEDQLRGINGVELYIEKPDGSKTPIAVQEAKDGEDITVTIDAELQSKLYSVLKEEKGTATTVDPKTGEVTSLVSMPSFDPNRFVHGITDEEYSKLSEDANQPLINRFSSTYSPGSTMKLLTTIAGLNAGTLDPNEALKIEEKRWQKDDSWGDFKVTRVSTNHTNVDLETGFKHSDNIYFAMQGLKMGGETFRKELESLGFAESIPFAYPMATSQISNSGEFGSEGQLADSAYGQGEVLINIVHLSSIYGGIANEGNVQKPLLLKSESPEVWLSEITTGENIERLQGLLRKVVTEGTAKAAEIDGREIAGKTGTAELKASHEDENDEQNGLFISYDQNQPDFVLGILLEGVQDKGGSGYAVKKAKMFYEKMSQ</sequence>
<keyword evidence="12" id="KW-1185">Reference proteome</keyword>
<reference evidence="11 12" key="1">
    <citation type="submission" date="2019-07" db="EMBL/GenBank/DDBJ databases">
        <title>Allobacillus sp. nov. SKP isolated from shrimp paste of Euphausiacea.</title>
        <authorList>
            <person name="Kanchanasin P."/>
            <person name="Tanasupawat S."/>
            <person name="Shi W."/>
            <person name="Wu L."/>
            <person name="Ma J."/>
        </authorList>
    </citation>
    <scope>NUCLEOTIDE SEQUENCE [LARGE SCALE GENOMIC DNA]</scope>
    <source>
        <strain evidence="11 12">SKP4-8</strain>
    </source>
</reference>
<evidence type="ECO:0000313" key="12">
    <source>
        <dbReference type="Proteomes" id="UP000316425"/>
    </source>
</evidence>
<dbReference type="InterPro" id="IPR001460">
    <property type="entry name" value="PCN-bd_Tpept"/>
</dbReference>
<dbReference type="SUPFAM" id="SSF54427">
    <property type="entry name" value="NTF2-like"/>
    <property type="match status" value="1"/>
</dbReference>
<comment type="pathway">
    <text evidence="2">Cell wall biogenesis; peptidoglycan biosynthesis.</text>
</comment>
<comment type="caution">
    <text evidence="11">The sequence shown here is derived from an EMBL/GenBank/DDBJ whole genome shotgun (WGS) entry which is preliminary data.</text>
</comment>
<evidence type="ECO:0000256" key="2">
    <source>
        <dbReference type="ARBA" id="ARBA00004752"/>
    </source>
</evidence>
<dbReference type="UniPathway" id="UPA00219"/>
<evidence type="ECO:0000313" key="11">
    <source>
        <dbReference type="EMBL" id="TSJ67502.1"/>
    </source>
</evidence>
<evidence type="ECO:0000256" key="3">
    <source>
        <dbReference type="ARBA" id="ARBA00007171"/>
    </source>
</evidence>
<dbReference type="EC" id="3.4.16.4" evidence="4"/>
<dbReference type="InterPro" id="IPR012338">
    <property type="entry name" value="Beta-lactam/transpept-like"/>
</dbReference>
<dbReference type="Gene3D" id="3.40.710.10">
    <property type="entry name" value="DD-peptidase/beta-lactamase superfamily"/>
    <property type="match status" value="1"/>
</dbReference>
<evidence type="ECO:0000256" key="7">
    <source>
        <dbReference type="SAM" id="SignalP"/>
    </source>
</evidence>
<dbReference type="GO" id="GO:0046677">
    <property type="term" value="P:response to antibiotic"/>
    <property type="evidence" value="ECO:0007669"/>
    <property type="project" value="InterPro"/>
</dbReference>
<dbReference type="InterPro" id="IPR036138">
    <property type="entry name" value="PBP_dimer_sf"/>
</dbReference>
<comment type="similarity">
    <text evidence="3">Belongs to the transpeptidase family.</text>
</comment>
<dbReference type="Pfam" id="PF00905">
    <property type="entry name" value="Transpeptidase"/>
    <property type="match status" value="1"/>
</dbReference>
<protein>
    <recommendedName>
        <fullName evidence="4">serine-type D-Ala-D-Ala carboxypeptidase</fullName>
        <ecNumber evidence="4">3.4.16.4</ecNumber>
    </recommendedName>
</protein>
<dbReference type="SUPFAM" id="SSF56601">
    <property type="entry name" value="beta-lactamase/transpeptidase-like"/>
    <property type="match status" value="1"/>
</dbReference>
<dbReference type="Pfam" id="PF05223">
    <property type="entry name" value="MecA_N"/>
    <property type="match status" value="1"/>
</dbReference>
<dbReference type="InterPro" id="IPR005311">
    <property type="entry name" value="PBP_dimer"/>
</dbReference>
<dbReference type="AlphaFoldDB" id="A0A556PSY7"/>
<dbReference type="InterPro" id="IPR032710">
    <property type="entry name" value="NTF2-like_dom_sf"/>
</dbReference>
<proteinExistence type="inferred from homology"/>
<dbReference type="PROSITE" id="PS51257">
    <property type="entry name" value="PROKAR_LIPOPROTEIN"/>
    <property type="match status" value="1"/>
</dbReference>
<evidence type="ECO:0000259" key="9">
    <source>
        <dbReference type="Pfam" id="PF03717"/>
    </source>
</evidence>
<dbReference type="GO" id="GO:0009252">
    <property type="term" value="P:peptidoglycan biosynthetic process"/>
    <property type="evidence" value="ECO:0007669"/>
    <property type="project" value="UniProtKB-UniPathway"/>
</dbReference>
<dbReference type="Gene3D" id="3.10.450.100">
    <property type="entry name" value="NTF2-like, domain 1"/>
    <property type="match status" value="1"/>
</dbReference>
<evidence type="ECO:0000256" key="5">
    <source>
        <dbReference type="ARBA" id="ARBA00023136"/>
    </source>
</evidence>
<dbReference type="OrthoDB" id="9766847at2"/>
<feature type="domain" description="Penicillin-binding protein transpeptidase" evidence="8">
    <location>
        <begin position="365"/>
        <end position="671"/>
    </location>
</feature>
<evidence type="ECO:0000256" key="4">
    <source>
        <dbReference type="ARBA" id="ARBA00012448"/>
    </source>
</evidence>
<dbReference type="GO" id="GO:0005886">
    <property type="term" value="C:plasma membrane"/>
    <property type="evidence" value="ECO:0007669"/>
    <property type="project" value="TreeGrafter"/>
</dbReference>
<gene>
    <name evidence="11" type="ORF">FPQ13_00075</name>
</gene>
<accession>A0A556PSY7</accession>